<evidence type="ECO:0000256" key="3">
    <source>
        <dbReference type="PROSITE-ProRule" id="PRU00284"/>
    </source>
</evidence>
<gene>
    <name evidence="5" type="ORF">P3F81_11745</name>
</gene>
<proteinExistence type="inferred from homology"/>
<dbReference type="SUPFAM" id="SSF51735">
    <property type="entry name" value="NAD(P)-binding Rossmann-fold domains"/>
    <property type="match status" value="1"/>
</dbReference>
<dbReference type="GO" id="GO:0016020">
    <property type="term" value="C:membrane"/>
    <property type="evidence" value="ECO:0007669"/>
    <property type="project" value="InterPro"/>
</dbReference>
<dbReference type="InterPro" id="IPR004090">
    <property type="entry name" value="Chemotax_Me-accpt_rcpt"/>
</dbReference>
<dbReference type="PANTHER" id="PTHR32089:SF112">
    <property type="entry name" value="LYSOZYME-LIKE PROTEIN-RELATED"/>
    <property type="match status" value="1"/>
</dbReference>
<dbReference type="Gene3D" id="1.10.287.950">
    <property type="entry name" value="Methyl-accepting chemotaxis protein"/>
    <property type="match status" value="1"/>
</dbReference>
<dbReference type="InterPro" id="IPR004089">
    <property type="entry name" value="MCPsignal_dom"/>
</dbReference>
<dbReference type="AlphaFoldDB" id="A0A9Y2AHY7"/>
<dbReference type="KEGG" id="sgbi:P3F81_11745"/>
<evidence type="ECO:0000259" key="4">
    <source>
        <dbReference type="PROSITE" id="PS50111"/>
    </source>
</evidence>
<evidence type="ECO:0000256" key="2">
    <source>
        <dbReference type="ARBA" id="ARBA00029447"/>
    </source>
</evidence>
<dbReference type="Pfam" id="PF00015">
    <property type="entry name" value="MCPsignal"/>
    <property type="match status" value="1"/>
</dbReference>
<dbReference type="Gene3D" id="3.40.50.720">
    <property type="entry name" value="NAD(P)-binding Rossmann-like Domain"/>
    <property type="match status" value="1"/>
</dbReference>
<organism evidence="5 6">
    <name type="scientific">Selenobaculum gibii</name>
    <dbReference type="NCBI Taxonomy" id="3054208"/>
    <lineage>
        <taxon>Bacteria</taxon>
        <taxon>Bacillati</taxon>
        <taxon>Bacillota</taxon>
        <taxon>Negativicutes</taxon>
        <taxon>Selenomonadales</taxon>
        <taxon>Selenomonadaceae</taxon>
        <taxon>Selenobaculum</taxon>
    </lineage>
</organism>
<dbReference type="Proteomes" id="UP001243623">
    <property type="component" value="Chromosome"/>
</dbReference>
<dbReference type="PRINTS" id="PR00260">
    <property type="entry name" value="CHEMTRNSDUCR"/>
</dbReference>
<dbReference type="InterPro" id="IPR036291">
    <property type="entry name" value="NAD(P)-bd_dom_sf"/>
</dbReference>
<sequence>MLNILLVGGGRGGAGILELSTKIPDVKIVAVADVKADAVAIRLAQKMGLRTFQDISEAVKMPGLDVILNVTGNVEVNKIINTYVPENVKVVETYLTNIIYHLIKSQALINEELKTKVDTLSGAVNEAKGHINNTHEVIGFINKVSQQTNLLGLNAAIEAARAGEQGRGFAVVANEVRKLAEDSVEATKKINSILGNIESSMQAIIVGIEQTAAVADEKSRRELVQGIKITTK</sequence>
<evidence type="ECO:0000313" key="6">
    <source>
        <dbReference type="Proteomes" id="UP001243623"/>
    </source>
</evidence>
<dbReference type="SMART" id="SM00283">
    <property type="entry name" value="MA"/>
    <property type="match status" value="1"/>
</dbReference>
<dbReference type="PROSITE" id="PS50111">
    <property type="entry name" value="CHEMOTAXIS_TRANSDUC_2"/>
    <property type="match status" value="1"/>
</dbReference>
<reference evidence="5" key="1">
    <citation type="submission" date="2023-03" db="EMBL/GenBank/DDBJ databases">
        <title>Selenobaculum gbiensis gen. nov. sp. nov., a new bacterium isolated from the gut microbiota of IBD patient.</title>
        <authorList>
            <person name="Yeo S."/>
            <person name="Park H."/>
            <person name="Huh C.S."/>
        </authorList>
    </citation>
    <scope>NUCLEOTIDE SEQUENCE</scope>
    <source>
        <strain evidence="5">ICN-92133</strain>
    </source>
</reference>
<comment type="similarity">
    <text evidence="2">Belongs to the methyl-accepting chemotaxis (MCP) protein family.</text>
</comment>
<dbReference type="SUPFAM" id="SSF58104">
    <property type="entry name" value="Methyl-accepting chemotaxis protein (MCP) signaling domain"/>
    <property type="match status" value="1"/>
</dbReference>
<name>A0A9Y2AHY7_9FIRM</name>
<evidence type="ECO:0000256" key="1">
    <source>
        <dbReference type="ARBA" id="ARBA00023224"/>
    </source>
</evidence>
<protein>
    <submittedName>
        <fullName evidence="5">Methyl-accepting chemotaxis protein</fullName>
    </submittedName>
</protein>
<accession>A0A9Y2AHY7</accession>
<dbReference type="RefSeq" id="WP_147669593.1">
    <property type="nucleotide sequence ID" value="NZ_CP120678.1"/>
</dbReference>
<dbReference type="PANTHER" id="PTHR32089">
    <property type="entry name" value="METHYL-ACCEPTING CHEMOTAXIS PROTEIN MCPB"/>
    <property type="match status" value="1"/>
</dbReference>
<feature type="domain" description="Methyl-accepting transducer" evidence="4">
    <location>
        <begin position="111"/>
        <end position="211"/>
    </location>
</feature>
<evidence type="ECO:0000313" key="5">
    <source>
        <dbReference type="EMBL" id="WIW70542.1"/>
    </source>
</evidence>
<keyword evidence="6" id="KW-1185">Reference proteome</keyword>
<dbReference type="EMBL" id="CP120678">
    <property type="protein sequence ID" value="WIW70542.1"/>
    <property type="molecule type" value="Genomic_DNA"/>
</dbReference>
<dbReference type="GO" id="GO:0006935">
    <property type="term" value="P:chemotaxis"/>
    <property type="evidence" value="ECO:0007669"/>
    <property type="project" value="InterPro"/>
</dbReference>
<dbReference type="GO" id="GO:0004888">
    <property type="term" value="F:transmembrane signaling receptor activity"/>
    <property type="evidence" value="ECO:0007669"/>
    <property type="project" value="InterPro"/>
</dbReference>
<keyword evidence="1 3" id="KW-0807">Transducer</keyword>
<dbReference type="GO" id="GO:0007165">
    <property type="term" value="P:signal transduction"/>
    <property type="evidence" value="ECO:0007669"/>
    <property type="project" value="UniProtKB-KW"/>
</dbReference>